<dbReference type="EMBL" id="DXDX01000198">
    <property type="protein sequence ID" value="HIY22398.1"/>
    <property type="molecule type" value="Genomic_DNA"/>
</dbReference>
<dbReference type="AlphaFoldDB" id="A0A9D2C010"/>
<comment type="caution">
    <text evidence="3">The sequence shown here is derived from an EMBL/GenBank/DDBJ whole genome shotgun (WGS) entry which is preliminary data.</text>
</comment>
<reference evidence="3" key="1">
    <citation type="journal article" date="2021" name="PeerJ">
        <title>Extensive microbial diversity within the chicken gut microbiome revealed by metagenomics and culture.</title>
        <authorList>
            <person name="Gilroy R."/>
            <person name="Ravi A."/>
            <person name="Getino M."/>
            <person name="Pursley I."/>
            <person name="Horton D.L."/>
            <person name="Alikhan N.F."/>
            <person name="Baker D."/>
            <person name="Gharbi K."/>
            <person name="Hall N."/>
            <person name="Watson M."/>
            <person name="Adriaenssens E.M."/>
            <person name="Foster-Nyarko E."/>
            <person name="Jarju S."/>
            <person name="Secka A."/>
            <person name="Antonio M."/>
            <person name="Oren A."/>
            <person name="Chaudhuri R.R."/>
            <person name="La Ragione R."/>
            <person name="Hildebrand F."/>
            <person name="Pallen M.J."/>
        </authorList>
    </citation>
    <scope>NUCLEOTIDE SEQUENCE</scope>
    <source>
        <strain evidence="3">ChiBcec16_6824</strain>
    </source>
</reference>
<gene>
    <name evidence="3" type="ORF">H9841_10935</name>
</gene>
<accession>A0A9D2C010</accession>
<dbReference type="InterPro" id="IPR011856">
    <property type="entry name" value="tRNA_endonuc-like_dom_sf"/>
</dbReference>
<evidence type="ECO:0000313" key="4">
    <source>
        <dbReference type="Proteomes" id="UP000823868"/>
    </source>
</evidence>
<comment type="similarity">
    <text evidence="1 2">Belongs to the UPF0102 family.</text>
</comment>
<protein>
    <recommendedName>
        <fullName evidence="2">UPF0102 protein H9841_10935</fullName>
    </recommendedName>
</protein>
<dbReference type="PANTHER" id="PTHR34039:SF1">
    <property type="entry name" value="UPF0102 PROTEIN YRAN"/>
    <property type="match status" value="1"/>
</dbReference>
<organism evidence="3 4">
    <name type="scientific">Candidatus Flavonifractor merdigallinarum</name>
    <dbReference type="NCBI Taxonomy" id="2838589"/>
    <lineage>
        <taxon>Bacteria</taxon>
        <taxon>Bacillati</taxon>
        <taxon>Bacillota</taxon>
        <taxon>Clostridia</taxon>
        <taxon>Eubacteriales</taxon>
        <taxon>Oscillospiraceae</taxon>
        <taxon>Flavonifractor</taxon>
    </lineage>
</organism>
<name>A0A9D2C010_9FIRM</name>
<dbReference type="InterPro" id="IPR011335">
    <property type="entry name" value="Restrct_endonuc-II-like"/>
</dbReference>
<proteinExistence type="inferred from homology"/>
<dbReference type="Pfam" id="PF02021">
    <property type="entry name" value="UPF0102"/>
    <property type="match status" value="1"/>
</dbReference>
<dbReference type="InterPro" id="IPR003509">
    <property type="entry name" value="UPF0102_YraN-like"/>
</dbReference>
<dbReference type="SUPFAM" id="SSF52980">
    <property type="entry name" value="Restriction endonuclease-like"/>
    <property type="match status" value="1"/>
</dbReference>
<dbReference type="Proteomes" id="UP000823868">
    <property type="component" value="Unassembled WGS sequence"/>
</dbReference>
<dbReference type="GO" id="GO:0003676">
    <property type="term" value="F:nucleic acid binding"/>
    <property type="evidence" value="ECO:0007669"/>
    <property type="project" value="InterPro"/>
</dbReference>
<dbReference type="CDD" id="cd20736">
    <property type="entry name" value="PoNe_Nuclease"/>
    <property type="match status" value="1"/>
</dbReference>
<evidence type="ECO:0000256" key="1">
    <source>
        <dbReference type="ARBA" id="ARBA00006738"/>
    </source>
</evidence>
<dbReference type="NCBIfam" id="TIGR00252">
    <property type="entry name" value="YraN family protein"/>
    <property type="match status" value="1"/>
</dbReference>
<dbReference type="NCBIfam" id="NF009150">
    <property type="entry name" value="PRK12497.1-3"/>
    <property type="match status" value="1"/>
</dbReference>
<evidence type="ECO:0000313" key="3">
    <source>
        <dbReference type="EMBL" id="HIY22398.1"/>
    </source>
</evidence>
<dbReference type="HAMAP" id="MF_00048">
    <property type="entry name" value="UPF0102"/>
    <property type="match status" value="1"/>
</dbReference>
<reference evidence="3" key="2">
    <citation type="submission" date="2021-04" db="EMBL/GenBank/DDBJ databases">
        <authorList>
            <person name="Gilroy R."/>
        </authorList>
    </citation>
    <scope>NUCLEOTIDE SEQUENCE</scope>
    <source>
        <strain evidence="3">ChiBcec16_6824</strain>
    </source>
</reference>
<evidence type="ECO:0000256" key="2">
    <source>
        <dbReference type="HAMAP-Rule" id="MF_00048"/>
    </source>
</evidence>
<sequence length="122" mass="14038">MSRGAHTQLGRWGEEQVAGYLRQRGWNIVAANYRTRFGEIDLIAENAHFLVFVEVKLRSGRGPVRGVEAVDRHKQQRLRTTAEWYLSLYPTEKQPRFDVAEVIAPDGTHTAAPEIRYLENVF</sequence>
<dbReference type="PANTHER" id="PTHR34039">
    <property type="entry name" value="UPF0102 PROTEIN YRAN"/>
    <property type="match status" value="1"/>
</dbReference>
<dbReference type="Gene3D" id="3.40.1350.10">
    <property type="match status" value="1"/>
</dbReference>